<sequence>MRKILAVSVFFVSLAAHAASVPPEPVRVHLLTDNPDPAKGDELAFEGAAVCVLAGSVNDASLVVINRKVCPSGTTSVTMVVPLDKQASFTEAQNNNAALEWLTESRRNYYLFPVEAAGDAAINRTP</sequence>
<accession>A0ABS0VK87</accession>
<evidence type="ECO:0000313" key="3">
    <source>
        <dbReference type="Proteomes" id="UP000614123"/>
    </source>
</evidence>
<keyword evidence="1" id="KW-0732">Signal</keyword>
<keyword evidence="3" id="KW-1185">Reference proteome</keyword>
<proteinExistence type="predicted"/>
<name>A0ABS0VK87_PSEVE</name>
<evidence type="ECO:0000256" key="1">
    <source>
        <dbReference type="SAM" id="SignalP"/>
    </source>
</evidence>
<feature type="signal peptide" evidence="1">
    <location>
        <begin position="1"/>
        <end position="18"/>
    </location>
</feature>
<organism evidence="2 3">
    <name type="scientific">Pseudomonas veronii</name>
    <dbReference type="NCBI Taxonomy" id="76761"/>
    <lineage>
        <taxon>Bacteria</taxon>
        <taxon>Pseudomonadati</taxon>
        <taxon>Pseudomonadota</taxon>
        <taxon>Gammaproteobacteria</taxon>
        <taxon>Pseudomonadales</taxon>
        <taxon>Pseudomonadaceae</taxon>
        <taxon>Pseudomonas</taxon>
    </lineage>
</organism>
<feature type="chain" id="PRO_5045991133" evidence="1">
    <location>
        <begin position="19"/>
        <end position="126"/>
    </location>
</feature>
<gene>
    <name evidence="2" type="ORF">YA0849_23405</name>
</gene>
<reference evidence="2 3" key="1">
    <citation type="submission" date="2020-12" db="EMBL/GenBank/DDBJ databases">
        <title>Comparative genomic insights into the epidemiology and virulence of plant pathogenic Pseudomonads from Turkey.</title>
        <authorList>
            <person name="Dillon M."/>
            <person name="Ruiz-Bedoya T."/>
            <person name="Bendalovic-Torma C."/>
            <person name="Guttman K.M."/>
            <person name="Kwak H."/>
            <person name="Middleton M.A."/>
            <person name="Wang P.W."/>
            <person name="Horuz S."/>
            <person name="Aysan Y."/>
            <person name="Guttman D.S."/>
        </authorList>
    </citation>
    <scope>NUCLEOTIDE SEQUENCE [LARGE SCALE GENOMIC DNA]</scope>
    <source>
        <strain evidence="2 3">S4_EA_3a</strain>
    </source>
</reference>
<dbReference type="RefSeq" id="WP_198718715.1">
    <property type="nucleotide sequence ID" value="NZ_JAEILD010000124.1"/>
</dbReference>
<comment type="caution">
    <text evidence="2">The sequence shown here is derived from an EMBL/GenBank/DDBJ whole genome shotgun (WGS) entry which is preliminary data.</text>
</comment>
<evidence type="ECO:0000313" key="2">
    <source>
        <dbReference type="EMBL" id="MBI6651946.1"/>
    </source>
</evidence>
<protein>
    <submittedName>
        <fullName evidence="2">Uncharacterized protein</fullName>
    </submittedName>
</protein>
<dbReference type="EMBL" id="JAEILD010000124">
    <property type="protein sequence ID" value="MBI6651946.1"/>
    <property type="molecule type" value="Genomic_DNA"/>
</dbReference>
<dbReference type="Proteomes" id="UP000614123">
    <property type="component" value="Unassembled WGS sequence"/>
</dbReference>